<keyword evidence="2" id="KW-1185">Reference proteome</keyword>
<dbReference type="KEGG" id="srub:C2R22_05495"/>
<accession>A0A2I8VGZ1</accession>
<gene>
    <name evidence="1" type="ORF">C2R22_05495</name>
</gene>
<dbReference type="GeneID" id="35591523"/>
<evidence type="ECO:0000313" key="1">
    <source>
        <dbReference type="EMBL" id="AUV81180.1"/>
    </source>
</evidence>
<protein>
    <submittedName>
        <fullName evidence="1">Uncharacterized protein</fullName>
    </submittedName>
</protein>
<reference evidence="1 2" key="1">
    <citation type="submission" date="2018-01" db="EMBL/GenBank/DDBJ databases">
        <title>Complete genome sequence of Salinigranum rubrum GX10T, an extremely halophilic archaeon isolated from a marine solar saltern.</title>
        <authorList>
            <person name="Han S."/>
        </authorList>
    </citation>
    <scope>NUCLEOTIDE SEQUENCE [LARGE SCALE GENOMIC DNA]</scope>
    <source>
        <strain evidence="1 2">GX10</strain>
    </source>
</reference>
<dbReference type="EMBL" id="CP026309">
    <property type="protein sequence ID" value="AUV81180.1"/>
    <property type="molecule type" value="Genomic_DNA"/>
</dbReference>
<sequence length="83" mass="9409">MALSDYTGLTPQAEPGLVVGRVAQHHRWTMETDETATCPYCDTVLDLHERHLLVTLSEESEYLPAGKRYLCNETCLRGWLDAE</sequence>
<organism evidence="1 2">
    <name type="scientific">Salinigranum rubrum</name>
    <dbReference type="NCBI Taxonomy" id="755307"/>
    <lineage>
        <taxon>Archaea</taxon>
        <taxon>Methanobacteriati</taxon>
        <taxon>Methanobacteriota</taxon>
        <taxon>Stenosarchaea group</taxon>
        <taxon>Halobacteria</taxon>
        <taxon>Halobacteriales</taxon>
        <taxon>Haloferacaceae</taxon>
        <taxon>Salinigranum</taxon>
    </lineage>
</organism>
<dbReference type="RefSeq" id="WP_103424868.1">
    <property type="nucleotide sequence ID" value="NZ_CP026309.1"/>
</dbReference>
<dbReference type="OrthoDB" id="281206at2157"/>
<name>A0A2I8VGZ1_9EURY</name>
<evidence type="ECO:0000313" key="2">
    <source>
        <dbReference type="Proteomes" id="UP000236584"/>
    </source>
</evidence>
<dbReference type="AlphaFoldDB" id="A0A2I8VGZ1"/>
<dbReference type="Proteomes" id="UP000236584">
    <property type="component" value="Chromosome"/>
</dbReference>
<proteinExistence type="predicted"/>